<dbReference type="Proteomes" id="UP001064489">
    <property type="component" value="Chromosome 3"/>
</dbReference>
<gene>
    <name evidence="1" type="ORF">LWI28_018237</name>
</gene>
<keyword evidence="2" id="KW-1185">Reference proteome</keyword>
<organism evidence="1 2">
    <name type="scientific">Acer negundo</name>
    <name type="common">Box elder</name>
    <dbReference type="NCBI Taxonomy" id="4023"/>
    <lineage>
        <taxon>Eukaryota</taxon>
        <taxon>Viridiplantae</taxon>
        <taxon>Streptophyta</taxon>
        <taxon>Embryophyta</taxon>
        <taxon>Tracheophyta</taxon>
        <taxon>Spermatophyta</taxon>
        <taxon>Magnoliopsida</taxon>
        <taxon>eudicotyledons</taxon>
        <taxon>Gunneridae</taxon>
        <taxon>Pentapetalae</taxon>
        <taxon>rosids</taxon>
        <taxon>malvids</taxon>
        <taxon>Sapindales</taxon>
        <taxon>Sapindaceae</taxon>
        <taxon>Hippocastanoideae</taxon>
        <taxon>Acereae</taxon>
        <taxon>Acer</taxon>
    </lineage>
</organism>
<evidence type="ECO:0000313" key="2">
    <source>
        <dbReference type="Proteomes" id="UP001064489"/>
    </source>
</evidence>
<sequence length="144" mass="16358">MIREIFLNNEIFQKPKSNSLAKWFPPPTSSSSPHLDVVVVFNGPQQQRLFSLASYLSQQCSLITLILSCTVANGVQFGWALQLSLLTPYIQIIDYGLEACRDHPHFRGIFCVRFSFDITPHERHCEPGYCYVQSRALPCFITCG</sequence>
<reference evidence="1" key="2">
    <citation type="submission" date="2023-02" db="EMBL/GenBank/DDBJ databases">
        <authorList>
            <person name="Swenson N.G."/>
            <person name="Wegrzyn J.L."/>
            <person name="Mcevoy S.L."/>
        </authorList>
    </citation>
    <scope>NUCLEOTIDE SEQUENCE</scope>
    <source>
        <strain evidence="1">91603</strain>
        <tissue evidence="1">Leaf</tissue>
    </source>
</reference>
<reference evidence="1" key="1">
    <citation type="journal article" date="2022" name="Plant J.">
        <title>Strategies of tolerance reflected in two North American maple genomes.</title>
        <authorList>
            <person name="McEvoy S.L."/>
            <person name="Sezen U.U."/>
            <person name="Trouern-Trend A."/>
            <person name="McMahon S.M."/>
            <person name="Schaberg P.G."/>
            <person name="Yang J."/>
            <person name="Wegrzyn J.L."/>
            <person name="Swenson N.G."/>
        </authorList>
    </citation>
    <scope>NUCLEOTIDE SEQUENCE</scope>
    <source>
        <strain evidence="1">91603</strain>
    </source>
</reference>
<name>A0AAD5J650_ACENE</name>
<accession>A0AAD5J650</accession>
<protein>
    <submittedName>
        <fullName evidence="1">Uncharacterized protein</fullName>
    </submittedName>
</protein>
<evidence type="ECO:0000313" key="1">
    <source>
        <dbReference type="EMBL" id="KAI9186533.1"/>
    </source>
</evidence>
<comment type="caution">
    <text evidence="1">The sequence shown here is derived from an EMBL/GenBank/DDBJ whole genome shotgun (WGS) entry which is preliminary data.</text>
</comment>
<proteinExistence type="predicted"/>
<dbReference type="EMBL" id="JAJSOW010000100">
    <property type="protein sequence ID" value="KAI9186533.1"/>
    <property type="molecule type" value="Genomic_DNA"/>
</dbReference>
<dbReference type="AlphaFoldDB" id="A0AAD5J650"/>